<dbReference type="Pfam" id="PF00005">
    <property type="entry name" value="ABC_tran"/>
    <property type="match status" value="1"/>
</dbReference>
<dbReference type="SUPFAM" id="SSF53383">
    <property type="entry name" value="PLP-dependent transferases"/>
    <property type="match status" value="1"/>
</dbReference>
<proteinExistence type="inferred from homology"/>
<dbReference type="GO" id="GO:0031071">
    <property type="term" value="F:cysteine desulfurase activity"/>
    <property type="evidence" value="ECO:0007669"/>
    <property type="project" value="UniProtKB-EC"/>
</dbReference>
<comment type="catalytic activity">
    <reaction evidence="5">
        <text>(sulfur carrier)-H + L-cysteine = (sulfur carrier)-SH + L-alanine</text>
        <dbReference type="Rhea" id="RHEA:43892"/>
        <dbReference type="Rhea" id="RHEA-COMP:14737"/>
        <dbReference type="Rhea" id="RHEA-COMP:14739"/>
        <dbReference type="ChEBI" id="CHEBI:29917"/>
        <dbReference type="ChEBI" id="CHEBI:35235"/>
        <dbReference type="ChEBI" id="CHEBI:57972"/>
        <dbReference type="ChEBI" id="CHEBI:64428"/>
        <dbReference type="EC" id="2.8.1.7"/>
    </reaction>
</comment>
<sequence>MPAVQETIDQVRTLDVDQYKYGFETLIEMDKAPKGLSEDIIRFISAKKNEPEWMLEWRLKAYERWLTMEEPTWARVNYPKIDFQDMVYYAGPKNQTGPTSLAEVDPELLRTYEKLGIPLKEQEILAGVRKMGEPSPSDENEEASDNVYKSGRVAVDAVFDSVSVVTTFKAELAKAGVIFCSISEAIREHPELVKKYLASVVPVSDNFYATLNSAVFTDGSFVYVPKGVRCPMELSTYFRINERDTGQFERTLIIAEEGAYVSYLEGCTAPQRDENQLHAAVVELIALDDAEIKYSTVQNWFPGDAEGKGGIYNFVTKRGDCRGVNSKISWTQVETGSAITWKYPSVILRGDNSRGEFYSIAVSNGHQQIDSGTKMLHLGKNTSSRIISKGISAGKSNNTYRGQVSAHRKAENARNFTQCDSLLIGNDCGAHTVPYIEAKNATAQFEHEATTSKISEDALFYVMQRGIPEEEAIALIVNGFVKEVIQELPMEFAVEAQKLIGISLEGSIADTDTEIIRGLNLTVKAGEVAAIMGPNGSGKSTLSYILAGREDYEVTSGDILYNGESILELDPSERAAKGIFLAFQYPMEIPGVATMEFLKVAMNSQRKARGEEPLKIPEFIARVKTAAASLDMDIAMLKRPLNVGFSGGEKKRAEILQMKLLEPKLCVLDETDSGLDIDALKIVSDGVNALRSPDRAVIVITHYQRLLDYIVPDSVHVLYKGQVINDVMNVHTGRQPTTAEAALVDSFVDRMGELPGDAEIVSARDNAIEALKTQGLPSRRVEAWHYTDLRTLLRSVAAYDGTAGTNALPAVIPGSAVATVSNGVALTSPRVAGVEFAKYSDRLADGSVIRDLAIRGGDDAIGQINAAYVTDGWAVSIADGTELQAPLELQNAQARGQGHVRFAIKFGKGSKATVIERQTGGAGEGFSTSVSNVTVADDAEIVWIILREQGVDATQLAQFTATIGTNAKLTLYIVNAGGKLVRQEVHVLSKGEGSDFQLRGVNLLGGDSHTDVTMTLGHLVENTTSVQIIRNVVTDRARGVFQGQIKVNKIAQKTDARMACNTLLLSDDGEFDAKPELEIFADDVACGHGATVTEIDGNHLFYLQARGIPESEARGLLIKAFVAEIVEELESEPLVEALEAILDKWLAAHVKHPTETQESAGNMDTKIIRSGYDVEAIRRDFPILSREVYGKPLVYLDNGASAQKPQAVIDAITHTYSNEYANVHRGLHFLSNAATDAYEKARENVRRFLNAGSVDEIVFTKSATEAINTVAYGYGMPHIGEGDEIVLSIMEHHSNIVPWHFIRERQGAKLVWVPVDEQGAFHIEEFEARLTERTKLVAITHMSNVLGTVTPIKDIVRIAHARGIPVLVDGSQGAVHLPVDVQDLGCDWYIFTGHKIYGPSGIGVLYGRKEKLEAMRPFQGGGEMIEEVTEDIVTYNHPPHRFEAGTPPIAQAIGLGAAIEYVEKIGRTAILAHEEDLRDYAHERLREINSLRIFGDAKGKGAIISFELEGIHAHDVSMVIDRAGVAVRAGTHCAQPLLKRFGAEILWVMTMTDKVETLEKDETLKPEASAVSGAVSASAIPADELARMTDDIIGALKTVYDPEIPADIYELGLVYKIDIEDDRSVKIEMTLTAPGCPVAGEMPGWVQDAVSSVEGVSFVDVTMTFDPPWTPDRMSEEAQVAVGWY</sequence>
<dbReference type="NCBIfam" id="TIGR01978">
    <property type="entry name" value="sufC"/>
    <property type="match status" value="1"/>
</dbReference>
<reference evidence="8" key="1">
    <citation type="submission" date="2017-02" db="UniProtKB">
        <authorList>
            <consortium name="WormBaseParasite"/>
        </authorList>
    </citation>
    <scope>IDENTIFICATION</scope>
</reference>
<evidence type="ECO:0000256" key="2">
    <source>
        <dbReference type="ARBA" id="ARBA00022741"/>
    </source>
</evidence>
<dbReference type="Gene3D" id="3.30.300.130">
    <property type="entry name" value="Fe-S cluster assembly (FSCA)"/>
    <property type="match status" value="1"/>
</dbReference>
<comment type="similarity">
    <text evidence="4">Belongs to the iron-sulfur cluster assembly SufBD family.</text>
</comment>
<dbReference type="GO" id="GO:0016887">
    <property type="term" value="F:ATP hydrolysis activity"/>
    <property type="evidence" value="ECO:0007669"/>
    <property type="project" value="InterPro"/>
</dbReference>
<evidence type="ECO:0000256" key="5">
    <source>
        <dbReference type="ARBA" id="ARBA00050776"/>
    </source>
</evidence>
<dbReference type="NCBIfam" id="TIGR01981">
    <property type="entry name" value="sufD"/>
    <property type="match status" value="1"/>
</dbReference>
<dbReference type="InterPro" id="IPR027417">
    <property type="entry name" value="P-loop_NTPase"/>
</dbReference>
<name>A0A0R3RYC6_9BILA</name>
<evidence type="ECO:0000256" key="4">
    <source>
        <dbReference type="ARBA" id="ARBA00043967"/>
    </source>
</evidence>
<accession>A0A0R3RYC6</accession>
<dbReference type="Pfam" id="PF19295">
    <property type="entry name" value="SufBD_N"/>
    <property type="match status" value="1"/>
</dbReference>
<dbReference type="InterPro" id="IPR002744">
    <property type="entry name" value="MIP18-like"/>
</dbReference>
<dbReference type="PROSITE" id="PS50893">
    <property type="entry name" value="ABC_TRANSPORTER_2"/>
    <property type="match status" value="1"/>
</dbReference>
<dbReference type="PANTHER" id="PTHR30508">
    <property type="entry name" value="FES CLUSTER ASSEMBLY PROTEIN SUF"/>
    <property type="match status" value="1"/>
</dbReference>
<dbReference type="GO" id="GO:0030170">
    <property type="term" value="F:pyridoxal phosphate binding"/>
    <property type="evidence" value="ECO:0007669"/>
    <property type="project" value="InterPro"/>
</dbReference>
<keyword evidence="7" id="KW-1185">Reference proteome</keyword>
<dbReference type="InterPro" id="IPR010230">
    <property type="entry name" value="FeS-cluster_ATPase_SufC"/>
</dbReference>
<keyword evidence="2" id="KW-0547">Nucleotide-binding</keyword>
<dbReference type="InterPro" id="IPR055346">
    <property type="entry name" value="Fe-S_cluster_assembly_SufBD"/>
</dbReference>
<dbReference type="Pfam" id="PF01458">
    <property type="entry name" value="SUFBD_core"/>
    <property type="match status" value="2"/>
</dbReference>
<dbReference type="STRING" id="1147741.A0A0R3RYC6"/>
<evidence type="ECO:0000256" key="3">
    <source>
        <dbReference type="ARBA" id="ARBA00022840"/>
    </source>
</evidence>
<dbReference type="Proteomes" id="UP000050640">
    <property type="component" value="Unplaced"/>
</dbReference>
<dbReference type="Pfam" id="PF00266">
    <property type="entry name" value="Aminotran_5"/>
    <property type="match status" value="1"/>
</dbReference>
<organism evidence="7 8">
    <name type="scientific">Elaeophora elaphi</name>
    <dbReference type="NCBI Taxonomy" id="1147741"/>
    <lineage>
        <taxon>Eukaryota</taxon>
        <taxon>Metazoa</taxon>
        <taxon>Ecdysozoa</taxon>
        <taxon>Nematoda</taxon>
        <taxon>Chromadorea</taxon>
        <taxon>Rhabditida</taxon>
        <taxon>Spirurina</taxon>
        <taxon>Spiruromorpha</taxon>
        <taxon>Filarioidea</taxon>
        <taxon>Onchocercidae</taxon>
        <taxon>Elaeophora</taxon>
    </lineage>
</organism>
<dbReference type="SUPFAM" id="SSF101960">
    <property type="entry name" value="Stabilizer of iron transporter SufD"/>
    <property type="match status" value="2"/>
</dbReference>
<dbReference type="InterPro" id="IPR010231">
    <property type="entry name" value="SUF_FeS_clus_asmbl_SufB"/>
</dbReference>
<keyword evidence="3" id="KW-0067">ATP-binding</keyword>
<dbReference type="InterPro" id="IPR000825">
    <property type="entry name" value="SUF_FeS_clus_asmbl_SufBD_core"/>
</dbReference>
<dbReference type="EC" id="2.8.1.7" evidence="1"/>
<dbReference type="SUPFAM" id="SSF52540">
    <property type="entry name" value="P-loop containing nucleoside triphosphate hydrolases"/>
    <property type="match status" value="1"/>
</dbReference>
<dbReference type="WBParaSite" id="EEL_0000728001-mRNA-1">
    <property type="protein sequence ID" value="EEL_0000728001-mRNA-1"/>
    <property type="gene ID" value="EEL_0000728001"/>
</dbReference>
<dbReference type="InterPro" id="IPR000192">
    <property type="entry name" value="Aminotrans_V_dom"/>
</dbReference>
<dbReference type="Pfam" id="PF01883">
    <property type="entry name" value="FeS_assembly_P"/>
    <property type="match status" value="1"/>
</dbReference>
<dbReference type="InterPro" id="IPR010970">
    <property type="entry name" value="Cys_dSase_SufS"/>
</dbReference>
<dbReference type="CDD" id="cd06453">
    <property type="entry name" value="SufS_like"/>
    <property type="match status" value="1"/>
</dbReference>
<dbReference type="GO" id="GO:0005524">
    <property type="term" value="F:ATP binding"/>
    <property type="evidence" value="ECO:0007669"/>
    <property type="project" value="UniProtKB-KW"/>
</dbReference>
<dbReference type="InterPro" id="IPR034904">
    <property type="entry name" value="FSCA_dom_sf"/>
</dbReference>
<dbReference type="SUPFAM" id="SSF117916">
    <property type="entry name" value="Fe-S cluster assembly (FSCA) domain-like"/>
    <property type="match status" value="1"/>
</dbReference>
<evidence type="ECO:0000313" key="8">
    <source>
        <dbReference type="WBParaSite" id="EEL_0000728001-mRNA-1"/>
    </source>
</evidence>
<dbReference type="NCBIfam" id="TIGR02945">
    <property type="entry name" value="SUF_assoc"/>
    <property type="match status" value="1"/>
</dbReference>
<dbReference type="GO" id="GO:0016226">
    <property type="term" value="P:iron-sulfur cluster assembly"/>
    <property type="evidence" value="ECO:0007669"/>
    <property type="project" value="InterPro"/>
</dbReference>
<dbReference type="NCBIfam" id="TIGR01979">
    <property type="entry name" value="sufS"/>
    <property type="match status" value="1"/>
</dbReference>
<protein>
    <recommendedName>
        <fullName evidence="1">cysteine desulfurase</fullName>
        <ecNumber evidence="1">2.8.1.7</ecNumber>
    </recommendedName>
</protein>
<dbReference type="InterPro" id="IPR037284">
    <property type="entry name" value="SUF_FeS_clus_asmbl_SufBD_sf"/>
</dbReference>
<dbReference type="InterPro" id="IPR015421">
    <property type="entry name" value="PyrdxlP-dep_Trfase_major"/>
</dbReference>
<dbReference type="InterPro" id="IPR011542">
    <property type="entry name" value="SUF_FeS_clus_asmbl_SufD"/>
</dbReference>
<evidence type="ECO:0000256" key="1">
    <source>
        <dbReference type="ARBA" id="ARBA00012239"/>
    </source>
</evidence>
<feature type="domain" description="ABC transporter" evidence="6">
    <location>
        <begin position="494"/>
        <end position="745"/>
    </location>
</feature>
<dbReference type="NCBIfam" id="TIGR01980">
    <property type="entry name" value="sufB"/>
    <property type="match status" value="1"/>
</dbReference>
<dbReference type="SMART" id="SM00382">
    <property type="entry name" value="AAA"/>
    <property type="match status" value="1"/>
</dbReference>
<dbReference type="CDD" id="cd03217">
    <property type="entry name" value="ABC_FeS_Assembly"/>
    <property type="match status" value="1"/>
</dbReference>
<dbReference type="InterPro" id="IPR015422">
    <property type="entry name" value="PyrdxlP-dep_Trfase_small"/>
</dbReference>
<dbReference type="Gene3D" id="3.90.1150.10">
    <property type="entry name" value="Aspartate Aminotransferase, domain 1"/>
    <property type="match status" value="1"/>
</dbReference>
<dbReference type="InterPro" id="IPR015424">
    <property type="entry name" value="PyrdxlP-dep_Trfase"/>
</dbReference>
<evidence type="ECO:0000313" key="7">
    <source>
        <dbReference type="Proteomes" id="UP000050640"/>
    </source>
</evidence>
<dbReference type="GO" id="GO:0006534">
    <property type="term" value="P:cysteine metabolic process"/>
    <property type="evidence" value="ECO:0007669"/>
    <property type="project" value="InterPro"/>
</dbReference>
<dbReference type="InterPro" id="IPR014291">
    <property type="entry name" value="SUF_FeS_clus_asmbl-assoc"/>
</dbReference>
<dbReference type="NCBIfam" id="NF008773">
    <property type="entry name" value="PRK11814.1"/>
    <property type="match status" value="1"/>
</dbReference>
<dbReference type="InterPro" id="IPR003593">
    <property type="entry name" value="AAA+_ATPase"/>
</dbReference>
<dbReference type="PANTHER" id="PTHR30508:SF1">
    <property type="entry name" value="UPF0051 PROTEIN ABCI8, CHLOROPLASTIC-RELATED"/>
    <property type="match status" value="1"/>
</dbReference>
<dbReference type="InterPro" id="IPR045595">
    <property type="entry name" value="SufBD_N"/>
</dbReference>
<dbReference type="InterPro" id="IPR003439">
    <property type="entry name" value="ABC_transporter-like_ATP-bd"/>
</dbReference>
<evidence type="ECO:0000259" key="6">
    <source>
        <dbReference type="PROSITE" id="PS50893"/>
    </source>
</evidence>
<dbReference type="Gene3D" id="3.40.50.300">
    <property type="entry name" value="P-loop containing nucleotide triphosphate hydrolases"/>
    <property type="match status" value="1"/>
</dbReference>
<dbReference type="Gene3D" id="3.40.640.10">
    <property type="entry name" value="Type I PLP-dependent aspartate aminotransferase-like (Major domain)"/>
    <property type="match status" value="1"/>
</dbReference>